<dbReference type="Proteomes" id="UP000663864">
    <property type="component" value="Unassembled WGS sequence"/>
</dbReference>
<protein>
    <submittedName>
        <fullName evidence="4">Uncharacterized protein</fullName>
    </submittedName>
</protein>
<evidence type="ECO:0000313" key="3">
    <source>
        <dbReference type="EMBL" id="CAF1500176.1"/>
    </source>
</evidence>
<feature type="region of interest" description="Disordered" evidence="1">
    <location>
        <begin position="1"/>
        <end position="38"/>
    </location>
</feature>
<dbReference type="AlphaFoldDB" id="A0A819E6Y8"/>
<dbReference type="EMBL" id="CAJNOU010006241">
    <property type="protein sequence ID" value="CAF1500176.1"/>
    <property type="molecule type" value="Genomic_DNA"/>
</dbReference>
<dbReference type="Proteomes" id="UP000663889">
    <property type="component" value="Unassembled WGS sequence"/>
</dbReference>
<dbReference type="EMBL" id="CAJOBE010002914">
    <property type="protein sequence ID" value="CAF3850534.1"/>
    <property type="molecule type" value="Genomic_DNA"/>
</dbReference>
<evidence type="ECO:0000313" key="5">
    <source>
        <dbReference type="EMBL" id="CAF3850534.1"/>
    </source>
</evidence>
<feature type="compositionally biased region" description="Polar residues" evidence="1">
    <location>
        <begin position="1"/>
        <end position="13"/>
    </location>
</feature>
<evidence type="ECO:0000256" key="1">
    <source>
        <dbReference type="SAM" id="MobiDB-lite"/>
    </source>
</evidence>
<dbReference type="EMBL" id="CAJNOT010001002">
    <property type="protein sequence ID" value="CAF1126179.1"/>
    <property type="molecule type" value="Genomic_DNA"/>
</dbReference>
<organism evidence="4 6">
    <name type="scientific">Rotaria sordida</name>
    <dbReference type="NCBI Taxonomy" id="392033"/>
    <lineage>
        <taxon>Eukaryota</taxon>
        <taxon>Metazoa</taxon>
        <taxon>Spiralia</taxon>
        <taxon>Gnathifera</taxon>
        <taxon>Rotifera</taxon>
        <taxon>Eurotatoria</taxon>
        <taxon>Bdelloidea</taxon>
        <taxon>Philodinida</taxon>
        <taxon>Philodinidae</taxon>
        <taxon>Rotaria</taxon>
    </lineage>
</organism>
<gene>
    <name evidence="5" type="ORF">FNK824_LOCUS17902</name>
    <name evidence="4" type="ORF">JBS370_LOCUS17918</name>
    <name evidence="3" type="ORF">SEV965_LOCUS36027</name>
    <name evidence="2" type="ORF">ZHD862_LOCUS18897</name>
</gene>
<reference evidence="4" key="1">
    <citation type="submission" date="2021-02" db="EMBL/GenBank/DDBJ databases">
        <authorList>
            <person name="Nowell W R."/>
        </authorList>
    </citation>
    <scope>NUCLEOTIDE SEQUENCE</scope>
</reference>
<sequence>MSSTQKDSKTVQAAATVEAHRTHHETPENDPRTKADTENIGWLSGDQFTIAETPVAHLNQPAGTKE</sequence>
<accession>A0A819E6Y8</accession>
<name>A0A819E6Y8_9BILA</name>
<evidence type="ECO:0000313" key="6">
    <source>
        <dbReference type="Proteomes" id="UP000663836"/>
    </source>
</evidence>
<feature type="compositionally biased region" description="Basic and acidic residues" evidence="1">
    <location>
        <begin position="18"/>
        <end position="37"/>
    </location>
</feature>
<comment type="caution">
    <text evidence="4">The sequence shown here is derived from an EMBL/GenBank/DDBJ whole genome shotgun (WGS) entry which is preliminary data.</text>
</comment>
<dbReference type="EMBL" id="CAJOBD010001975">
    <property type="protein sequence ID" value="CAF3845448.1"/>
    <property type="molecule type" value="Genomic_DNA"/>
</dbReference>
<proteinExistence type="predicted"/>
<evidence type="ECO:0000313" key="2">
    <source>
        <dbReference type="EMBL" id="CAF1126179.1"/>
    </source>
</evidence>
<dbReference type="Proteomes" id="UP000663874">
    <property type="component" value="Unassembled WGS sequence"/>
</dbReference>
<dbReference type="Proteomes" id="UP000663836">
    <property type="component" value="Unassembled WGS sequence"/>
</dbReference>
<evidence type="ECO:0000313" key="4">
    <source>
        <dbReference type="EMBL" id="CAF3845448.1"/>
    </source>
</evidence>